<dbReference type="GO" id="GO:0016740">
    <property type="term" value="F:transferase activity"/>
    <property type="evidence" value="ECO:0007669"/>
    <property type="project" value="UniProtKB-KW"/>
</dbReference>
<reference evidence="2 3" key="1">
    <citation type="submission" date="2017-10" db="EMBL/GenBank/DDBJ databases">
        <title>Sedimentibacterium mangrovi gen. nov., sp. nov., a novel member of family Phyllobacteriacea isolated from mangrove sediment.</title>
        <authorList>
            <person name="Liao H."/>
            <person name="Tian Y."/>
        </authorList>
    </citation>
    <scope>NUCLEOTIDE SEQUENCE [LARGE SCALE GENOMIC DNA]</scope>
    <source>
        <strain evidence="2 3">X9-2-2</strain>
    </source>
</reference>
<dbReference type="PANTHER" id="PTHR43968:SF6">
    <property type="entry name" value="GLUTATHIONE S-TRANSFERASE OMEGA"/>
    <property type="match status" value="1"/>
</dbReference>
<protein>
    <submittedName>
        <fullName evidence="2">Glutathione S-transferase</fullName>
    </submittedName>
</protein>
<dbReference type="Pfam" id="PF13409">
    <property type="entry name" value="GST_N_2"/>
    <property type="match status" value="1"/>
</dbReference>
<sequence>MRLFFSPASPYVRKVMVLAHETGLADRITHVDCAASPVARDPSIVKVNPTGKIPALILDDGTALYDSRVICQYLDTLHGGTRMYPAEGPARFDVLTREALADGLLDAALLARYETVMRPAEKLWPEWLQGQMDKIDSSLDRMAATVAGRQDIDAGQIACACALGYLDFRFPDHDWRSSRPRLAEWFEGMARRESMVETMPKG</sequence>
<evidence type="ECO:0000259" key="1">
    <source>
        <dbReference type="PROSITE" id="PS50404"/>
    </source>
</evidence>
<keyword evidence="2" id="KW-0808">Transferase</keyword>
<dbReference type="Gene3D" id="1.20.1050.10">
    <property type="match status" value="1"/>
</dbReference>
<dbReference type="Gene3D" id="3.40.30.10">
    <property type="entry name" value="Glutaredoxin"/>
    <property type="match status" value="1"/>
</dbReference>
<dbReference type="PROSITE" id="PS50404">
    <property type="entry name" value="GST_NTER"/>
    <property type="match status" value="1"/>
</dbReference>
<comment type="caution">
    <text evidence="2">The sequence shown here is derived from an EMBL/GenBank/DDBJ whole genome shotgun (WGS) entry which is preliminary data.</text>
</comment>
<dbReference type="SUPFAM" id="SSF47616">
    <property type="entry name" value="GST C-terminal domain-like"/>
    <property type="match status" value="1"/>
</dbReference>
<dbReference type="AlphaFoldDB" id="A0A2G1QI95"/>
<proteinExistence type="predicted"/>
<dbReference type="EMBL" id="PDVP01000017">
    <property type="protein sequence ID" value="PHP65181.1"/>
    <property type="molecule type" value="Genomic_DNA"/>
</dbReference>
<keyword evidence="3" id="KW-1185">Reference proteome</keyword>
<dbReference type="InterPro" id="IPR050983">
    <property type="entry name" value="GST_Omega/HSP26"/>
</dbReference>
<dbReference type="InterPro" id="IPR036282">
    <property type="entry name" value="Glutathione-S-Trfase_C_sf"/>
</dbReference>
<dbReference type="GO" id="GO:0005737">
    <property type="term" value="C:cytoplasm"/>
    <property type="evidence" value="ECO:0007669"/>
    <property type="project" value="TreeGrafter"/>
</dbReference>
<dbReference type="PANTHER" id="PTHR43968">
    <property type="match status" value="1"/>
</dbReference>
<dbReference type="SUPFAM" id="SSF52833">
    <property type="entry name" value="Thioredoxin-like"/>
    <property type="match status" value="1"/>
</dbReference>
<evidence type="ECO:0000313" key="2">
    <source>
        <dbReference type="EMBL" id="PHP65181.1"/>
    </source>
</evidence>
<dbReference type="CDD" id="cd03049">
    <property type="entry name" value="GST_N_3"/>
    <property type="match status" value="1"/>
</dbReference>
<dbReference type="RefSeq" id="WP_099308139.1">
    <property type="nucleotide sequence ID" value="NZ_PDVP01000017.1"/>
</dbReference>
<dbReference type="CDD" id="cd03205">
    <property type="entry name" value="GST_C_6"/>
    <property type="match status" value="1"/>
</dbReference>
<dbReference type="OrthoDB" id="9795329at2"/>
<accession>A0A2G1QI95</accession>
<dbReference type="Pfam" id="PF13410">
    <property type="entry name" value="GST_C_2"/>
    <property type="match status" value="1"/>
</dbReference>
<gene>
    <name evidence="2" type="ORF">CSC94_19905</name>
</gene>
<dbReference type="Proteomes" id="UP000221168">
    <property type="component" value="Unassembled WGS sequence"/>
</dbReference>
<evidence type="ECO:0000313" key="3">
    <source>
        <dbReference type="Proteomes" id="UP000221168"/>
    </source>
</evidence>
<feature type="domain" description="GST N-terminal" evidence="1">
    <location>
        <begin position="1"/>
        <end position="82"/>
    </location>
</feature>
<organism evidence="2 3">
    <name type="scientific">Zhengella mangrovi</name>
    <dbReference type="NCBI Taxonomy" id="1982044"/>
    <lineage>
        <taxon>Bacteria</taxon>
        <taxon>Pseudomonadati</taxon>
        <taxon>Pseudomonadota</taxon>
        <taxon>Alphaproteobacteria</taxon>
        <taxon>Hyphomicrobiales</taxon>
        <taxon>Notoacmeibacteraceae</taxon>
        <taxon>Zhengella</taxon>
    </lineage>
</organism>
<dbReference type="InterPro" id="IPR036249">
    <property type="entry name" value="Thioredoxin-like_sf"/>
</dbReference>
<dbReference type="InterPro" id="IPR004045">
    <property type="entry name" value="Glutathione_S-Trfase_N"/>
</dbReference>
<name>A0A2G1QI95_9HYPH</name>